<dbReference type="InterPro" id="IPR017938">
    <property type="entry name" value="Riboflavin_synthase-like_b-brl"/>
</dbReference>
<dbReference type="InterPro" id="IPR036010">
    <property type="entry name" value="2Fe-2S_ferredoxin-like_sf"/>
</dbReference>
<dbReference type="InterPro" id="IPR006058">
    <property type="entry name" value="2Fe2S_fd_BS"/>
</dbReference>
<keyword evidence="2" id="KW-0408">Iron</keyword>
<gene>
    <name evidence="6" type="ORF">I7X43_13630</name>
</gene>
<dbReference type="Proteomes" id="UP000620139">
    <property type="component" value="Unassembled WGS sequence"/>
</dbReference>
<dbReference type="GO" id="GO:0016491">
    <property type="term" value="F:oxidoreductase activity"/>
    <property type="evidence" value="ECO:0007669"/>
    <property type="project" value="InterPro"/>
</dbReference>
<dbReference type="PRINTS" id="PR00371">
    <property type="entry name" value="FPNCR"/>
</dbReference>
<proteinExistence type="predicted"/>
<dbReference type="Gene3D" id="3.40.50.80">
    <property type="entry name" value="Nucleotide-binding domain of ferredoxin-NADP reductase (FNR) module"/>
    <property type="match status" value="1"/>
</dbReference>
<dbReference type="SUPFAM" id="SSF54292">
    <property type="entry name" value="2Fe-2S ferredoxin-like"/>
    <property type="match status" value="1"/>
</dbReference>
<evidence type="ECO:0000313" key="7">
    <source>
        <dbReference type="Proteomes" id="UP000620139"/>
    </source>
</evidence>
<feature type="domain" description="2Fe-2S ferredoxin-type" evidence="4">
    <location>
        <begin position="5"/>
        <end position="95"/>
    </location>
</feature>
<protein>
    <submittedName>
        <fullName evidence="6">2Fe-2S iron-sulfur cluster binding domain-containing protein</fullName>
    </submittedName>
</protein>
<dbReference type="PANTHER" id="PTHR47354">
    <property type="entry name" value="NADH OXIDOREDUCTASE HCR"/>
    <property type="match status" value="1"/>
</dbReference>
<dbReference type="Gene3D" id="2.40.30.10">
    <property type="entry name" value="Translation factors"/>
    <property type="match status" value="1"/>
</dbReference>
<keyword evidence="7" id="KW-1185">Reference proteome</keyword>
<feature type="domain" description="FAD-binding FR-type" evidence="5">
    <location>
        <begin position="100"/>
        <end position="200"/>
    </location>
</feature>
<dbReference type="PROSITE" id="PS00197">
    <property type="entry name" value="2FE2S_FER_1"/>
    <property type="match status" value="1"/>
</dbReference>
<dbReference type="InterPro" id="IPR001709">
    <property type="entry name" value="Flavoprot_Pyr_Nucl_cyt_Rdtase"/>
</dbReference>
<dbReference type="SUPFAM" id="SSF63380">
    <property type="entry name" value="Riboflavin synthase domain-like"/>
    <property type="match status" value="1"/>
</dbReference>
<keyword evidence="2" id="KW-0411">Iron-sulfur</keyword>
<organism evidence="6 7">
    <name type="scientific">Inhella gelatinilytica</name>
    <dbReference type="NCBI Taxonomy" id="2795030"/>
    <lineage>
        <taxon>Bacteria</taxon>
        <taxon>Pseudomonadati</taxon>
        <taxon>Pseudomonadota</taxon>
        <taxon>Betaproteobacteria</taxon>
        <taxon>Burkholderiales</taxon>
        <taxon>Sphaerotilaceae</taxon>
        <taxon>Inhella</taxon>
    </lineage>
</organism>
<dbReference type="InterPro" id="IPR017927">
    <property type="entry name" value="FAD-bd_FR_type"/>
</dbReference>
<evidence type="ECO:0000313" key="6">
    <source>
        <dbReference type="EMBL" id="MBH9553884.1"/>
    </source>
</evidence>
<dbReference type="CDD" id="cd06189">
    <property type="entry name" value="flavin_oxioreductase"/>
    <property type="match status" value="1"/>
</dbReference>
<dbReference type="Pfam" id="PF00111">
    <property type="entry name" value="Fer2"/>
    <property type="match status" value="1"/>
</dbReference>
<dbReference type="Pfam" id="PF00175">
    <property type="entry name" value="NAD_binding_1"/>
    <property type="match status" value="1"/>
</dbReference>
<reference evidence="6" key="1">
    <citation type="submission" date="2020-12" db="EMBL/GenBank/DDBJ databases">
        <title>The genome sequence of Inhella sp. 4Y17.</title>
        <authorList>
            <person name="Liu Y."/>
        </authorList>
    </citation>
    <scope>NUCLEOTIDE SEQUENCE</scope>
    <source>
        <strain evidence="6">4Y10</strain>
    </source>
</reference>
<dbReference type="PANTHER" id="PTHR47354:SF5">
    <property type="entry name" value="PROTEIN RFBI"/>
    <property type="match status" value="1"/>
</dbReference>
<sequence length="334" mass="35922">MSIPHQIHLANGHQCPSVPGQSLLDSAAQAGLILEHSCRTGRCGSCKARLLSGTVSPLAASPSLTLDEQAEGWVLTCTSSASSDVSLDIEDLGELAALKLMTVPARIDTLEHLSESVLRVRLRLPPQHGFRYLAGQYVNIVGPGNIKRPYSIANAPASDGKLEFHIKRIPAGAMSEYWFEKAKPGELLRFEGPRGSFFLRPVGGARLICMATGTGYAPIQALLQELATRPASEQPSSIHLIWGGRQPADFYLAPPRLGPGSPPVNFIPTLSRPHADWTGARGYVQDIVKQKIKDLGNTWVYACGSDAMITSAQCLLEQAGLPRKHFLSDAFVAA</sequence>
<dbReference type="InterPro" id="IPR001433">
    <property type="entry name" value="OxRdtase_FAD/NAD-bd"/>
</dbReference>
<dbReference type="InterPro" id="IPR001041">
    <property type="entry name" value="2Fe-2S_ferredoxin-type"/>
</dbReference>
<dbReference type="EMBL" id="JAEDAL010000007">
    <property type="protein sequence ID" value="MBH9553884.1"/>
    <property type="molecule type" value="Genomic_DNA"/>
</dbReference>
<dbReference type="Gene3D" id="3.10.20.30">
    <property type="match status" value="1"/>
</dbReference>
<dbReference type="InterPro" id="IPR012675">
    <property type="entry name" value="Beta-grasp_dom_sf"/>
</dbReference>
<dbReference type="PROSITE" id="PS51384">
    <property type="entry name" value="FAD_FR"/>
    <property type="match status" value="1"/>
</dbReference>
<name>A0A931IXB4_9BURK</name>
<dbReference type="InterPro" id="IPR008333">
    <property type="entry name" value="Cbr1-like_FAD-bd_dom"/>
</dbReference>
<evidence type="ECO:0000259" key="4">
    <source>
        <dbReference type="PROSITE" id="PS51085"/>
    </source>
</evidence>
<comment type="cofactor">
    <cofactor evidence="3">
        <name>[2Fe-2S] cluster</name>
        <dbReference type="ChEBI" id="CHEBI:190135"/>
    </cofactor>
</comment>
<dbReference type="CDD" id="cd00207">
    <property type="entry name" value="fer2"/>
    <property type="match status" value="1"/>
</dbReference>
<accession>A0A931IXB4</accession>
<keyword evidence="2" id="KW-0001">2Fe-2S</keyword>
<dbReference type="PRINTS" id="PR00410">
    <property type="entry name" value="PHEHYDRXLASE"/>
</dbReference>
<evidence type="ECO:0000259" key="5">
    <source>
        <dbReference type="PROSITE" id="PS51384"/>
    </source>
</evidence>
<dbReference type="SUPFAM" id="SSF52343">
    <property type="entry name" value="Ferredoxin reductase-like, C-terminal NADP-linked domain"/>
    <property type="match status" value="1"/>
</dbReference>
<dbReference type="AlphaFoldDB" id="A0A931IXB4"/>
<evidence type="ECO:0000256" key="2">
    <source>
        <dbReference type="ARBA" id="ARBA00022714"/>
    </source>
</evidence>
<dbReference type="Pfam" id="PF00970">
    <property type="entry name" value="FAD_binding_6"/>
    <property type="match status" value="1"/>
</dbReference>
<dbReference type="InterPro" id="IPR039261">
    <property type="entry name" value="FNR_nucleotide-bd"/>
</dbReference>
<keyword evidence="2" id="KW-0479">Metal-binding</keyword>
<dbReference type="GO" id="GO:0051537">
    <property type="term" value="F:2 iron, 2 sulfur cluster binding"/>
    <property type="evidence" value="ECO:0007669"/>
    <property type="project" value="UniProtKB-KW"/>
</dbReference>
<evidence type="ECO:0000256" key="1">
    <source>
        <dbReference type="ARBA" id="ARBA00001974"/>
    </source>
</evidence>
<comment type="cofactor">
    <cofactor evidence="1">
        <name>FAD</name>
        <dbReference type="ChEBI" id="CHEBI:57692"/>
    </cofactor>
</comment>
<comment type="caution">
    <text evidence="6">The sequence shown here is derived from an EMBL/GenBank/DDBJ whole genome shotgun (WGS) entry which is preliminary data.</text>
</comment>
<dbReference type="PROSITE" id="PS51085">
    <property type="entry name" value="2FE2S_FER_2"/>
    <property type="match status" value="1"/>
</dbReference>
<evidence type="ECO:0000256" key="3">
    <source>
        <dbReference type="ARBA" id="ARBA00034078"/>
    </source>
</evidence>
<dbReference type="InterPro" id="IPR050415">
    <property type="entry name" value="MRET"/>
</dbReference>